<feature type="domain" description="DC1" evidence="2">
    <location>
        <begin position="83"/>
        <end position="131"/>
    </location>
</feature>
<dbReference type="InterPro" id="IPR004146">
    <property type="entry name" value="DC1"/>
</dbReference>
<dbReference type="AlphaFoldDB" id="A0AAV5L993"/>
<feature type="domain" description="DC1" evidence="2">
    <location>
        <begin position="28"/>
        <end position="72"/>
    </location>
</feature>
<keyword evidence="4" id="KW-1185">Reference proteome</keyword>
<dbReference type="Proteomes" id="UP001054252">
    <property type="component" value="Unassembled WGS sequence"/>
</dbReference>
<evidence type="ECO:0000313" key="4">
    <source>
        <dbReference type="Proteomes" id="UP001054252"/>
    </source>
</evidence>
<dbReference type="EMBL" id="BPVZ01000100">
    <property type="protein sequence ID" value="GKV33342.1"/>
    <property type="molecule type" value="Genomic_DNA"/>
</dbReference>
<dbReference type="InterPro" id="IPR046349">
    <property type="entry name" value="C1-like_sf"/>
</dbReference>
<keyword evidence="1" id="KW-0677">Repeat</keyword>
<evidence type="ECO:0000313" key="3">
    <source>
        <dbReference type="EMBL" id="GKV33342.1"/>
    </source>
</evidence>
<dbReference type="Pfam" id="PF03107">
    <property type="entry name" value="C1_2"/>
    <property type="match status" value="3"/>
</dbReference>
<evidence type="ECO:0000259" key="2">
    <source>
        <dbReference type="Pfam" id="PF03107"/>
    </source>
</evidence>
<accession>A0AAV5L993</accession>
<reference evidence="3 4" key="1">
    <citation type="journal article" date="2021" name="Commun. Biol.">
        <title>The genome of Shorea leprosula (Dipterocarpaceae) highlights the ecological relevance of drought in aseasonal tropical rainforests.</title>
        <authorList>
            <person name="Ng K.K.S."/>
            <person name="Kobayashi M.J."/>
            <person name="Fawcett J.A."/>
            <person name="Hatakeyama M."/>
            <person name="Paape T."/>
            <person name="Ng C.H."/>
            <person name="Ang C.C."/>
            <person name="Tnah L.H."/>
            <person name="Lee C.T."/>
            <person name="Nishiyama T."/>
            <person name="Sese J."/>
            <person name="O'Brien M.J."/>
            <person name="Copetti D."/>
            <person name="Mohd Noor M.I."/>
            <person name="Ong R.C."/>
            <person name="Putra M."/>
            <person name="Sireger I.Z."/>
            <person name="Indrioko S."/>
            <person name="Kosugi Y."/>
            <person name="Izuno A."/>
            <person name="Isagi Y."/>
            <person name="Lee S.L."/>
            <person name="Shimizu K.K."/>
        </authorList>
    </citation>
    <scope>NUCLEOTIDE SEQUENCE [LARGE SCALE GENOMIC DNA]</scope>
    <source>
        <strain evidence="3">214</strain>
    </source>
</reference>
<sequence>MELLPNNSPPIEFPTSPQLFLGEEIIHFSHPQHPLSQVDLPDLFTCASCKEHGAGKHYTCPQCDFHLHDFCALSPPALKSHPLHFQHKLLFHSKPVKGGILTPKCDVCAKPTKGSTFRCTACGFQMHPCCALLSTEIDVPTHPHTLEILPQAVQYPSNGEYSFVCGECNRKRSGRVYHCPVCGYHLHAVCAKNMINGLQANGIKGVGKPSMLGTAAKVASQVVKEFFGGLIEGIGEEFGQALAQNMTRGGHPPRA</sequence>
<protein>
    <recommendedName>
        <fullName evidence="2">DC1 domain-containing protein</fullName>
    </recommendedName>
</protein>
<proteinExistence type="predicted"/>
<feature type="domain" description="DC1" evidence="2">
    <location>
        <begin position="140"/>
        <end position="191"/>
    </location>
</feature>
<gene>
    <name evidence="3" type="ORF">SLEP1_g41865</name>
</gene>
<evidence type="ECO:0000256" key="1">
    <source>
        <dbReference type="ARBA" id="ARBA00022737"/>
    </source>
</evidence>
<dbReference type="PANTHER" id="PTHR47841">
    <property type="entry name" value="DIACYLGLYCEROL KINASE THETA-LIKE-RELATED"/>
    <property type="match status" value="1"/>
</dbReference>
<organism evidence="3 4">
    <name type="scientific">Rubroshorea leprosula</name>
    <dbReference type="NCBI Taxonomy" id="152421"/>
    <lineage>
        <taxon>Eukaryota</taxon>
        <taxon>Viridiplantae</taxon>
        <taxon>Streptophyta</taxon>
        <taxon>Embryophyta</taxon>
        <taxon>Tracheophyta</taxon>
        <taxon>Spermatophyta</taxon>
        <taxon>Magnoliopsida</taxon>
        <taxon>eudicotyledons</taxon>
        <taxon>Gunneridae</taxon>
        <taxon>Pentapetalae</taxon>
        <taxon>rosids</taxon>
        <taxon>malvids</taxon>
        <taxon>Malvales</taxon>
        <taxon>Dipterocarpaceae</taxon>
        <taxon>Rubroshorea</taxon>
    </lineage>
</organism>
<comment type="caution">
    <text evidence="3">The sequence shown here is derived from an EMBL/GenBank/DDBJ whole genome shotgun (WGS) entry which is preliminary data.</text>
</comment>
<dbReference type="PANTHER" id="PTHR47841:SF3">
    <property type="entry name" value="OS09G0492800 PROTEIN"/>
    <property type="match status" value="1"/>
</dbReference>
<dbReference type="SUPFAM" id="SSF57889">
    <property type="entry name" value="Cysteine-rich domain"/>
    <property type="match status" value="2"/>
</dbReference>
<name>A0AAV5L993_9ROSI</name>